<gene>
    <name evidence="1" type="ORF">B7C42_03563</name>
</gene>
<dbReference type="SUPFAM" id="SSF116734">
    <property type="entry name" value="DNA methylase specificity domain"/>
    <property type="match status" value="1"/>
</dbReference>
<keyword evidence="2" id="KW-1185">Reference proteome</keyword>
<evidence type="ECO:0008006" key="3">
    <source>
        <dbReference type="Google" id="ProtNLM"/>
    </source>
</evidence>
<evidence type="ECO:0000313" key="2">
    <source>
        <dbReference type="Proteomes" id="UP000215506"/>
    </source>
</evidence>
<dbReference type="AlphaFoldDB" id="A0A231H596"/>
<dbReference type="EMBL" id="NGAF01000007">
    <property type="protein sequence ID" value="OXR44007.1"/>
    <property type="molecule type" value="Genomic_DNA"/>
</dbReference>
<organism evidence="1 2">
    <name type="scientific">Nocardia cerradoensis</name>
    <dbReference type="NCBI Taxonomy" id="85688"/>
    <lineage>
        <taxon>Bacteria</taxon>
        <taxon>Bacillati</taxon>
        <taxon>Actinomycetota</taxon>
        <taxon>Actinomycetes</taxon>
        <taxon>Mycobacteriales</taxon>
        <taxon>Nocardiaceae</taxon>
        <taxon>Nocardia</taxon>
    </lineage>
</organism>
<evidence type="ECO:0000313" key="1">
    <source>
        <dbReference type="EMBL" id="OXR44007.1"/>
    </source>
</evidence>
<protein>
    <recommendedName>
        <fullName evidence="3">Type I restriction modification DNA specificity domain-containing protein</fullName>
    </recommendedName>
</protein>
<reference evidence="1 2" key="1">
    <citation type="submission" date="2017-07" db="EMBL/GenBank/DDBJ databases">
        <title>First draft Genome Sequence of Nocardia cerradoensis isolated from human infection.</title>
        <authorList>
            <person name="Carrasco G."/>
        </authorList>
    </citation>
    <scope>NUCLEOTIDE SEQUENCE [LARGE SCALE GENOMIC DNA]</scope>
    <source>
        <strain evidence="1 2">CNM20130759</strain>
    </source>
</reference>
<proteinExistence type="predicted"/>
<dbReference type="Proteomes" id="UP000215506">
    <property type="component" value="Unassembled WGS sequence"/>
</dbReference>
<accession>A0A231H596</accession>
<name>A0A231H596_9NOCA</name>
<dbReference type="RefSeq" id="WP_094025932.1">
    <property type="nucleotide sequence ID" value="NZ_NGAF01000007.1"/>
</dbReference>
<sequence>MKDPAAHEYSELRTALLEHPVVAPPPLATETVAHETISVEDLVAADALSVYEAPPTVGLGDGNVPMLSAKDVRLRRAASRTGDGSVAGAVVVSAGDVAVVMGAEPAVHVCVEDGVLLGAGIHLVRGQATIIDPDFLAGVLLAAVEDGPLDLYRVPVPRVPLAEQRRIGAAFRQLWEMEEAWQRRRGTIEQLVGTGVRGLASGELRPATVDE</sequence>
<comment type="caution">
    <text evidence="1">The sequence shown here is derived from an EMBL/GenBank/DDBJ whole genome shotgun (WGS) entry which is preliminary data.</text>
</comment>